<dbReference type="InterPro" id="IPR032675">
    <property type="entry name" value="LRR_dom_sf"/>
</dbReference>
<sequence>MSSDRLFKIPELVSLIGQHLEQHDYTVCIRVCRTCRAPRSLKNASLASSDKDPGYGGSMVHKYAHLIHSIVCPNIRALTYLGEQAVNLTHVALRPGFPDDVIYRPLCVDDTERLAWSQYWESFQDRELIISTWVALIGRNPGLKSVRIDFYHCDSGTERIIHALAKCAQLEEVHLGSMTEPNTLEMMLDHCPQILSLSTTYNLRNTTRVPDAGYQTFRAETMGNVGASTKIQHLNIRTLYSWLPHVLRRCPDLLSLIIPQVGLHVFTSIAQEVISLSLSKFFRLRSLELSLRTITIKSKFLLATLFNSCAASLTAMTITDTHRHDFGQVVFPHIDPLVWSRLEEFRYSGSEPFSHETPSYQLCRVLALCPNLRIFEISDTMITASEFLTTPFVCSQTLVSLKLIVCSDHIPLVQAQQLPSWLQPSVPFTAQEIQMATMAQFELPIPLPPQQQQPQYPHVPPPPLNPAPSYLSGAQADSQLATMAQFEIPTSFHLLQAQPPLPLAPEPPLPLAPEPPLPLAPMPPLINPSFFLSVLDNNSGFTSLSNEPSLPLNLVYLSREEINTRPTKICLRVISSFPQLRNLAYGSEMRSENRWHYLYPTGLHGENEDCVRMFRDGLPNLRSLVIHGVSCQ</sequence>
<accession>A0A9P6R660</accession>
<evidence type="ECO:0000313" key="1">
    <source>
        <dbReference type="EMBL" id="KAG0312056.1"/>
    </source>
</evidence>
<reference evidence="1" key="1">
    <citation type="journal article" date="2020" name="Fungal Divers.">
        <title>Resolving the Mortierellaceae phylogeny through synthesis of multi-gene phylogenetics and phylogenomics.</title>
        <authorList>
            <person name="Vandepol N."/>
            <person name="Liber J."/>
            <person name="Desiro A."/>
            <person name="Na H."/>
            <person name="Kennedy M."/>
            <person name="Barry K."/>
            <person name="Grigoriev I.V."/>
            <person name="Miller A.N."/>
            <person name="O'Donnell K."/>
            <person name="Stajich J.E."/>
            <person name="Bonito G."/>
        </authorList>
    </citation>
    <scope>NUCLEOTIDE SEQUENCE</scope>
    <source>
        <strain evidence="1">NVP60</strain>
    </source>
</reference>
<dbReference type="OrthoDB" id="2438015at2759"/>
<keyword evidence="2" id="KW-1185">Reference proteome</keyword>
<comment type="caution">
    <text evidence="1">The sequence shown here is derived from an EMBL/GenBank/DDBJ whole genome shotgun (WGS) entry which is preliminary data.</text>
</comment>
<gene>
    <name evidence="1" type="ORF">BGZ97_011461</name>
</gene>
<dbReference type="EMBL" id="JAAAIN010000648">
    <property type="protein sequence ID" value="KAG0312056.1"/>
    <property type="molecule type" value="Genomic_DNA"/>
</dbReference>
<evidence type="ECO:0000313" key="2">
    <source>
        <dbReference type="Proteomes" id="UP000823405"/>
    </source>
</evidence>
<organism evidence="1 2">
    <name type="scientific">Linnemannia gamsii</name>
    <dbReference type="NCBI Taxonomy" id="64522"/>
    <lineage>
        <taxon>Eukaryota</taxon>
        <taxon>Fungi</taxon>
        <taxon>Fungi incertae sedis</taxon>
        <taxon>Mucoromycota</taxon>
        <taxon>Mortierellomycotina</taxon>
        <taxon>Mortierellomycetes</taxon>
        <taxon>Mortierellales</taxon>
        <taxon>Mortierellaceae</taxon>
        <taxon>Linnemannia</taxon>
    </lineage>
</organism>
<dbReference type="Gene3D" id="3.80.10.10">
    <property type="entry name" value="Ribonuclease Inhibitor"/>
    <property type="match status" value="1"/>
</dbReference>
<name>A0A9P6R660_9FUNG</name>
<dbReference type="Proteomes" id="UP000823405">
    <property type="component" value="Unassembled WGS sequence"/>
</dbReference>
<protein>
    <recommendedName>
        <fullName evidence="3">F-box domain-containing protein</fullName>
    </recommendedName>
</protein>
<evidence type="ECO:0008006" key="3">
    <source>
        <dbReference type="Google" id="ProtNLM"/>
    </source>
</evidence>
<dbReference type="AlphaFoldDB" id="A0A9P6R660"/>
<dbReference type="SUPFAM" id="SSF52047">
    <property type="entry name" value="RNI-like"/>
    <property type="match status" value="1"/>
</dbReference>
<proteinExistence type="predicted"/>